<dbReference type="PANTHER" id="PTHR13061:SF56">
    <property type="entry name" value="PROTEIN YRDA"/>
    <property type="match status" value="1"/>
</dbReference>
<dbReference type="InterPro" id="IPR047324">
    <property type="entry name" value="LbH_gamma_CA-like"/>
</dbReference>
<dbReference type="STRING" id="1123014.SAMN02745746_00753"/>
<organism evidence="1 2">
    <name type="scientific">Pseudogulbenkiania subflava DSM 22618</name>
    <dbReference type="NCBI Taxonomy" id="1123014"/>
    <lineage>
        <taxon>Bacteria</taxon>
        <taxon>Pseudomonadati</taxon>
        <taxon>Pseudomonadota</taxon>
        <taxon>Betaproteobacteria</taxon>
        <taxon>Neisseriales</taxon>
        <taxon>Chromobacteriaceae</taxon>
        <taxon>Pseudogulbenkiania</taxon>
    </lineage>
</organism>
<evidence type="ECO:0000313" key="2">
    <source>
        <dbReference type="Proteomes" id="UP000192920"/>
    </source>
</evidence>
<proteinExistence type="predicted"/>
<dbReference type="PANTHER" id="PTHR13061">
    <property type="entry name" value="DYNACTIN SUBUNIT P25"/>
    <property type="match status" value="1"/>
</dbReference>
<dbReference type="Proteomes" id="UP000192920">
    <property type="component" value="Unassembled WGS sequence"/>
</dbReference>
<dbReference type="CDD" id="cd04645">
    <property type="entry name" value="LbH_gamma_CA_like"/>
    <property type="match status" value="1"/>
</dbReference>
<accession>A0A1Y6BFI0</accession>
<dbReference type="SUPFAM" id="SSF51161">
    <property type="entry name" value="Trimeric LpxA-like enzymes"/>
    <property type="match status" value="1"/>
</dbReference>
<dbReference type="Gene3D" id="2.160.10.10">
    <property type="entry name" value="Hexapeptide repeat proteins"/>
    <property type="match status" value="1"/>
</dbReference>
<dbReference type="InterPro" id="IPR050484">
    <property type="entry name" value="Transf_Hexapept/Carb_Anhydrase"/>
</dbReference>
<sequence length="187" mass="20167">MNRNIRRYDGHTPQVPDSCFVDPSAVVIGEVTLGERASVWPCAVIRGDVNSIHIGEGSNVQDFAMLHVSHKRDEDPLGAPLVIGDNVTIGHHVTLHGCTIGDEVLVGIGSTVLDRAVIQHQVMIGAGSLVPPGKVLESGHLYLGNPVKQVRRLTDKEIAFFKYSAEHYQRLAVKHQQALDEADGAAG</sequence>
<keyword evidence="2" id="KW-1185">Reference proteome</keyword>
<dbReference type="RefSeq" id="WP_085275101.1">
    <property type="nucleotide sequence ID" value="NZ_FXAG01000003.1"/>
</dbReference>
<dbReference type="InterPro" id="IPR011004">
    <property type="entry name" value="Trimer_LpxA-like_sf"/>
</dbReference>
<evidence type="ECO:0000313" key="1">
    <source>
        <dbReference type="EMBL" id="SMF01872.1"/>
    </source>
</evidence>
<keyword evidence="1" id="KW-0808">Transferase</keyword>
<dbReference type="EMBL" id="FXAG01000003">
    <property type="protein sequence ID" value="SMF01872.1"/>
    <property type="molecule type" value="Genomic_DNA"/>
</dbReference>
<protein>
    <submittedName>
        <fullName evidence="1">Carbonic anhydrase or acetyltransferase, isoleucine patch superfamily</fullName>
    </submittedName>
</protein>
<dbReference type="GO" id="GO:0016740">
    <property type="term" value="F:transferase activity"/>
    <property type="evidence" value="ECO:0007669"/>
    <property type="project" value="UniProtKB-KW"/>
</dbReference>
<name>A0A1Y6BFI0_9NEIS</name>
<dbReference type="AlphaFoldDB" id="A0A1Y6BFI0"/>
<reference evidence="2" key="1">
    <citation type="submission" date="2017-04" db="EMBL/GenBank/DDBJ databases">
        <authorList>
            <person name="Varghese N."/>
            <person name="Submissions S."/>
        </authorList>
    </citation>
    <scope>NUCLEOTIDE SEQUENCE [LARGE SCALE GENOMIC DNA]</scope>
    <source>
        <strain evidence="2">DSM 22618</strain>
    </source>
</reference>
<gene>
    <name evidence="1" type="ORF">SAMN02745746_00753</name>
</gene>